<dbReference type="EMBL" id="DXCP01000033">
    <property type="protein sequence ID" value="HIY79611.1"/>
    <property type="molecule type" value="Genomic_DNA"/>
</dbReference>
<accession>A0A9D1Z9V4</accession>
<reference evidence="1" key="1">
    <citation type="journal article" date="2021" name="PeerJ">
        <title>Extensive microbial diversity within the chicken gut microbiome revealed by metagenomics and culture.</title>
        <authorList>
            <person name="Gilroy R."/>
            <person name="Ravi A."/>
            <person name="Getino M."/>
            <person name="Pursley I."/>
            <person name="Horton D.L."/>
            <person name="Alikhan N.F."/>
            <person name="Baker D."/>
            <person name="Gharbi K."/>
            <person name="Hall N."/>
            <person name="Watson M."/>
            <person name="Adriaenssens E.M."/>
            <person name="Foster-Nyarko E."/>
            <person name="Jarju S."/>
            <person name="Secka A."/>
            <person name="Antonio M."/>
            <person name="Oren A."/>
            <person name="Chaudhuri R.R."/>
            <person name="La Ragione R."/>
            <person name="Hildebrand F."/>
            <person name="Pallen M.J."/>
        </authorList>
    </citation>
    <scope>NUCLEOTIDE SEQUENCE</scope>
    <source>
        <strain evidence="1">ChiHjej10B9-743</strain>
    </source>
</reference>
<name>A0A9D1Z9V4_9ACTN</name>
<reference evidence="1" key="2">
    <citation type="submission" date="2021-04" db="EMBL/GenBank/DDBJ databases">
        <authorList>
            <person name="Gilroy R."/>
        </authorList>
    </citation>
    <scope>NUCLEOTIDE SEQUENCE</scope>
    <source>
        <strain evidence="1">ChiHjej10B9-743</strain>
    </source>
</reference>
<dbReference type="Proteomes" id="UP000824133">
    <property type="component" value="Unassembled WGS sequence"/>
</dbReference>
<gene>
    <name evidence="1" type="ORF">IAA42_04150</name>
</gene>
<protein>
    <submittedName>
        <fullName evidence="1">Uncharacterized protein</fullName>
    </submittedName>
</protein>
<proteinExistence type="predicted"/>
<evidence type="ECO:0000313" key="1">
    <source>
        <dbReference type="EMBL" id="HIY79611.1"/>
    </source>
</evidence>
<sequence>MSLIVSHESALCYWLTKTGDECVPDYSDVRTLARATASMGEVRDAPLPVGYSEKRPLHVLVADQQSLRSLHQVKTHLFGGRLPPGSLCELSGANYVSSPEFTFLQASAGRSLIELLELGYYLCGSFSIDERGRGYTGQRAPLTTPEDIARFLDSADGAYGVRKARSALRYLLPNAASPMEVLLVLAFVLPPRLGGWGFPEIQVNQRIDVDEHLRVIAESDFFVGDIYLPSVNGDVEYDSEEFHTGRWRADHTQARRNVLEVMNVKTMSATWSQISDFEKFRTFIWMVKERFGIAHRTFTPQEVAAQTNLYEYLTDFSRKLF</sequence>
<evidence type="ECO:0000313" key="2">
    <source>
        <dbReference type="Proteomes" id="UP000824133"/>
    </source>
</evidence>
<comment type="caution">
    <text evidence="1">The sequence shown here is derived from an EMBL/GenBank/DDBJ whole genome shotgun (WGS) entry which is preliminary data.</text>
</comment>
<organism evidence="1 2">
    <name type="scientific">Candidatus Olsenella excrementavium</name>
    <dbReference type="NCBI Taxonomy" id="2838709"/>
    <lineage>
        <taxon>Bacteria</taxon>
        <taxon>Bacillati</taxon>
        <taxon>Actinomycetota</taxon>
        <taxon>Coriobacteriia</taxon>
        <taxon>Coriobacteriales</taxon>
        <taxon>Atopobiaceae</taxon>
        <taxon>Olsenella</taxon>
    </lineage>
</organism>
<dbReference type="AlphaFoldDB" id="A0A9D1Z9V4"/>